<dbReference type="SUPFAM" id="SSF55486">
    <property type="entry name" value="Metalloproteases ('zincins'), catalytic domain"/>
    <property type="match status" value="1"/>
</dbReference>
<sequence length="284" mass="30572">MSRAGFFLMLCMMSVAVAVQAETIGIRFIVADDLGSTEQQRQTVKTVLEKRVEQLNGYYRNSAVALQAGIVDVAFAPIQSSGDVQILEDMANEAGGFEDLFERADELGADYTVAMVSKLLIFGKRGCGRAYAVNKTVAEISSTRRALAVIDFACQAHTLAHELGHLMGLNHGVIVDRCEPNKGHLTAIAPYALGYGQGNCDGRPQPGEFGTIMVGGNMKKVNGDDQSSLRLFSNPRIKDERCGASHVCGDPETGDEARALNENARYYAAHEEPDAPASTLAKPE</sequence>
<organism evidence="2 3">
    <name type="scientific">Candidatus Methylobacter oryzae</name>
    <dbReference type="NCBI Taxonomy" id="2497749"/>
    <lineage>
        <taxon>Bacteria</taxon>
        <taxon>Pseudomonadati</taxon>
        <taxon>Pseudomonadota</taxon>
        <taxon>Gammaproteobacteria</taxon>
        <taxon>Methylococcales</taxon>
        <taxon>Methylococcaceae</taxon>
        <taxon>Methylobacter</taxon>
    </lineage>
</organism>
<dbReference type="EMBL" id="RYFG02000023">
    <property type="protein sequence ID" value="TRX01031.1"/>
    <property type="molecule type" value="Genomic_DNA"/>
</dbReference>
<proteinExistence type="predicted"/>
<accession>A0ABY3CDY7</accession>
<dbReference type="Proteomes" id="UP000733744">
    <property type="component" value="Unassembled WGS sequence"/>
</dbReference>
<evidence type="ECO:0000313" key="3">
    <source>
        <dbReference type="Proteomes" id="UP000733744"/>
    </source>
</evidence>
<evidence type="ECO:0000256" key="1">
    <source>
        <dbReference type="SAM" id="SignalP"/>
    </source>
</evidence>
<name>A0ABY3CDY7_9GAMM</name>
<feature type="chain" id="PRO_5045778356" evidence="1">
    <location>
        <begin position="22"/>
        <end position="284"/>
    </location>
</feature>
<protein>
    <submittedName>
        <fullName evidence="2">Uncharacterized protein</fullName>
    </submittedName>
</protein>
<keyword evidence="3" id="KW-1185">Reference proteome</keyword>
<comment type="caution">
    <text evidence="2">The sequence shown here is derived from an EMBL/GenBank/DDBJ whole genome shotgun (WGS) entry which is preliminary data.</text>
</comment>
<keyword evidence="1" id="KW-0732">Signal</keyword>
<dbReference type="Gene3D" id="3.40.390.10">
    <property type="entry name" value="Collagenase (Catalytic Domain)"/>
    <property type="match status" value="1"/>
</dbReference>
<reference evidence="2 3" key="1">
    <citation type="journal article" date="2019" name="Antonie Van Leeuwenhoek">
        <title>Description of 'Ca. Methylobacter oryzae' KRF1, a novel species from the environmentally important Methylobacter clade 2.</title>
        <authorList>
            <person name="Khatri K."/>
            <person name="Mohite J.A."/>
            <person name="Pandit P.S."/>
            <person name="Bahulikar R."/>
            <person name="Rahalkar M.C."/>
        </authorList>
    </citation>
    <scope>NUCLEOTIDE SEQUENCE [LARGE SCALE GENOMIC DNA]</scope>
    <source>
        <strain evidence="2 3">KRF1</strain>
    </source>
</reference>
<gene>
    <name evidence="2" type="ORF">EKO24_004480</name>
</gene>
<dbReference type="Pfam" id="PF13688">
    <property type="entry name" value="Reprolysin_5"/>
    <property type="match status" value="1"/>
</dbReference>
<evidence type="ECO:0000313" key="2">
    <source>
        <dbReference type="EMBL" id="TRX01031.1"/>
    </source>
</evidence>
<feature type="signal peptide" evidence="1">
    <location>
        <begin position="1"/>
        <end position="21"/>
    </location>
</feature>
<dbReference type="InterPro" id="IPR024079">
    <property type="entry name" value="MetalloPept_cat_dom_sf"/>
</dbReference>